<name>A0A269PGI7_9CORY</name>
<sequence length="207" mass="22743">MSIGRPARTVLALLALTAVLLVALLAVRPNLFGTGKTTMSSESLGATFNDIAELSTEEYVYSRVGSFDKEGFAIAGRAVPFTGRNFLVTYDGTVKAGIRNAELIEVRVDDTSRTLTITTPHTEVLSSHVAQDSITVYDQSMNPFNQIRVEDFSTFTVEQERNAEKLAVHQGLLERADNRLEDLLRSHGEALTEGTAMADYAVDVKWR</sequence>
<accession>A0A269PGI7</accession>
<protein>
    <recommendedName>
        <fullName evidence="3">DUF4230 domain-containing protein</fullName>
    </recommendedName>
</protein>
<reference evidence="1 2" key="1">
    <citation type="submission" date="2017-08" db="EMBL/GenBank/DDBJ databases">
        <authorList>
            <person name="de Groot N.N."/>
        </authorList>
    </citation>
    <scope>NUCLEOTIDE SEQUENCE [LARGE SCALE GENOMIC DNA]</scope>
    <source>
        <strain evidence="1 2">NBT06-6</strain>
    </source>
</reference>
<evidence type="ECO:0008006" key="3">
    <source>
        <dbReference type="Google" id="ProtNLM"/>
    </source>
</evidence>
<evidence type="ECO:0000313" key="2">
    <source>
        <dbReference type="Proteomes" id="UP000215771"/>
    </source>
</evidence>
<dbReference type="InterPro" id="IPR025324">
    <property type="entry name" value="DUF4230"/>
</dbReference>
<dbReference type="EMBL" id="NQMQ01000002">
    <property type="protein sequence ID" value="PAJ71088.1"/>
    <property type="molecule type" value="Genomic_DNA"/>
</dbReference>
<dbReference type="AlphaFoldDB" id="A0A269PGI7"/>
<organism evidence="1 2">
    <name type="scientific">Corynebacterium hadale</name>
    <dbReference type="NCBI Taxonomy" id="2026255"/>
    <lineage>
        <taxon>Bacteria</taxon>
        <taxon>Bacillati</taxon>
        <taxon>Actinomycetota</taxon>
        <taxon>Actinomycetes</taxon>
        <taxon>Mycobacteriales</taxon>
        <taxon>Corynebacteriaceae</taxon>
        <taxon>Corynebacterium</taxon>
    </lineage>
</organism>
<gene>
    <name evidence="1" type="ORF">CIG21_02685</name>
</gene>
<comment type="caution">
    <text evidence="1">The sequence shown here is derived from an EMBL/GenBank/DDBJ whole genome shotgun (WGS) entry which is preliminary data.</text>
</comment>
<proteinExistence type="predicted"/>
<evidence type="ECO:0000313" key="1">
    <source>
        <dbReference type="EMBL" id="PAJ71088.1"/>
    </source>
</evidence>
<dbReference type="Proteomes" id="UP000215771">
    <property type="component" value="Unassembled WGS sequence"/>
</dbReference>
<dbReference type="RefSeq" id="WP_095275555.1">
    <property type="nucleotide sequence ID" value="NZ_CP047655.1"/>
</dbReference>
<dbReference type="Pfam" id="PF14014">
    <property type="entry name" value="DUF4230"/>
    <property type="match status" value="1"/>
</dbReference>